<keyword evidence="3" id="KW-1185">Reference proteome</keyword>
<accession>A0A8S1NBC5</accession>
<sequence length="93" mass="10695">MMEVIETISPQYIRFTQTLGCKSWPNFGETKYEQKAMQSDCKLCVRLQQLKQVILTEIRSLCSSSLILELRATVKVITKTYKVNVEKGTMTLT</sequence>
<dbReference type="AlphaFoldDB" id="A0A8S1NBC5"/>
<evidence type="ECO:0000313" key="2">
    <source>
        <dbReference type="EMBL" id="CAD8089918.1"/>
    </source>
</evidence>
<evidence type="ECO:0000313" key="1">
    <source>
        <dbReference type="EMBL" id="CAD8089916.1"/>
    </source>
</evidence>
<protein>
    <submittedName>
        <fullName evidence="2">Uncharacterized protein</fullName>
    </submittedName>
</protein>
<name>A0A8S1NBC5_PARPR</name>
<gene>
    <name evidence="1" type="ORF">PPRIM_AZ9-3.1.T0850005</name>
    <name evidence="2" type="ORF">PPRIM_AZ9-3.1.T0850006</name>
</gene>
<proteinExistence type="predicted"/>
<organism evidence="2 3">
    <name type="scientific">Paramecium primaurelia</name>
    <dbReference type="NCBI Taxonomy" id="5886"/>
    <lineage>
        <taxon>Eukaryota</taxon>
        <taxon>Sar</taxon>
        <taxon>Alveolata</taxon>
        <taxon>Ciliophora</taxon>
        <taxon>Intramacronucleata</taxon>
        <taxon>Oligohymenophorea</taxon>
        <taxon>Peniculida</taxon>
        <taxon>Parameciidae</taxon>
        <taxon>Paramecium</taxon>
    </lineage>
</organism>
<dbReference type="EMBL" id="CAJJDM010000088">
    <property type="protein sequence ID" value="CAD8089918.1"/>
    <property type="molecule type" value="Genomic_DNA"/>
</dbReference>
<dbReference type="Proteomes" id="UP000688137">
    <property type="component" value="Unassembled WGS sequence"/>
</dbReference>
<reference evidence="2" key="1">
    <citation type="submission" date="2021-01" db="EMBL/GenBank/DDBJ databases">
        <authorList>
            <consortium name="Genoscope - CEA"/>
            <person name="William W."/>
        </authorList>
    </citation>
    <scope>NUCLEOTIDE SEQUENCE</scope>
</reference>
<dbReference type="EMBL" id="CAJJDM010000088">
    <property type="protein sequence ID" value="CAD8089916.1"/>
    <property type="molecule type" value="Genomic_DNA"/>
</dbReference>
<evidence type="ECO:0000313" key="3">
    <source>
        <dbReference type="Proteomes" id="UP000688137"/>
    </source>
</evidence>
<comment type="caution">
    <text evidence="2">The sequence shown here is derived from an EMBL/GenBank/DDBJ whole genome shotgun (WGS) entry which is preliminary data.</text>
</comment>